<dbReference type="InterPro" id="IPR020472">
    <property type="entry name" value="WD40_PAC1"/>
</dbReference>
<sequence>MQSADPEHFFETDAALNKKERRAAKAGNKYGSPIVLKSKILAAIPDPRSPSSAVLVAESAGAVRLVNLDDPTDTKTTYRGPTAPISAVAIGGGPNSATLFAGSWDRAVWSWDLATKAPRHKYAAGGHTDFVKALVCATVGGQDVLISGGADKKILVWDIATGRRLHTLQDVVVNMLSVQALAVDYAASTPDEAVLFSASSDPHIRRWKIRLDGWEQVDVGGQDIDGTDRRTILEHETTVYKLVVAGDGNQGDEEDADLWTASGDGTAKCLARARQFACEDTFQHGDHVRALAVTDQWVITAGRDEDIKIWDKASGKLYCALVGHYDEVTELVILRSRGDKGGNGSSGLSGGWSSSGDRVCSVSIDGTVRTWPLEKAGLDAVIKEQQKPVQEEQKETTGDNLLSAEEEAELAELMGDDE</sequence>
<dbReference type="GeneID" id="87814069"/>
<reference evidence="5" key="1">
    <citation type="journal article" date="2023" name="Mol. Phylogenet. Evol.">
        <title>Genome-scale phylogeny and comparative genomics of the fungal order Sordariales.</title>
        <authorList>
            <person name="Hensen N."/>
            <person name="Bonometti L."/>
            <person name="Westerberg I."/>
            <person name="Brannstrom I.O."/>
            <person name="Guillou S."/>
            <person name="Cros-Aarteil S."/>
            <person name="Calhoun S."/>
            <person name="Haridas S."/>
            <person name="Kuo A."/>
            <person name="Mondo S."/>
            <person name="Pangilinan J."/>
            <person name="Riley R."/>
            <person name="LaButti K."/>
            <person name="Andreopoulos B."/>
            <person name="Lipzen A."/>
            <person name="Chen C."/>
            <person name="Yan M."/>
            <person name="Daum C."/>
            <person name="Ng V."/>
            <person name="Clum A."/>
            <person name="Steindorff A."/>
            <person name="Ohm R.A."/>
            <person name="Martin F."/>
            <person name="Silar P."/>
            <person name="Natvig D.O."/>
            <person name="Lalanne C."/>
            <person name="Gautier V."/>
            <person name="Ament-Velasquez S.L."/>
            <person name="Kruys A."/>
            <person name="Hutchinson M.I."/>
            <person name="Powell A.J."/>
            <person name="Barry K."/>
            <person name="Miller A.N."/>
            <person name="Grigoriev I.V."/>
            <person name="Debuchy R."/>
            <person name="Gladieux P."/>
            <person name="Hiltunen Thoren M."/>
            <person name="Johannesson H."/>
        </authorList>
    </citation>
    <scope>NUCLEOTIDE SEQUENCE</scope>
    <source>
        <strain evidence="5">CBS 141.50</strain>
    </source>
</reference>
<dbReference type="EMBL" id="MU853591">
    <property type="protein sequence ID" value="KAK4142942.1"/>
    <property type="molecule type" value="Genomic_DNA"/>
</dbReference>
<proteinExistence type="predicted"/>
<evidence type="ECO:0000256" key="4">
    <source>
        <dbReference type="SAM" id="MobiDB-lite"/>
    </source>
</evidence>
<dbReference type="RefSeq" id="XP_062636313.1">
    <property type="nucleotide sequence ID" value="XM_062777456.1"/>
</dbReference>
<feature type="repeat" description="WD" evidence="3">
    <location>
        <begin position="281"/>
        <end position="311"/>
    </location>
</feature>
<name>A0AAN6ZLK1_9PEZI</name>
<evidence type="ECO:0000256" key="2">
    <source>
        <dbReference type="ARBA" id="ARBA00022737"/>
    </source>
</evidence>
<dbReference type="Proteomes" id="UP001302676">
    <property type="component" value="Unassembled WGS sequence"/>
</dbReference>
<dbReference type="SUPFAM" id="SSF50978">
    <property type="entry name" value="WD40 repeat-like"/>
    <property type="match status" value="1"/>
</dbReference>
<protein>
    <submittedName>
        <fullName evidence="5">WD40-repeat-containing domain protein</fullName>
    </submittedName>
</protein>
<dbReference type="AlphaFoldDB" id="A0AAN6ZLK1"/>
<dbReference type="InterPro" id="IPR001680">
    <property type="entry name" value="WD40_rpt"/>
</dbReference>
<keyword evidence="2" id="KW-0677">Repeat</keyword>
<accession>A0AAN6ZLK1</accession>
<dbReference type="SMART" id="SM00320">
    <property type="entry name" value="WD40"/>
    <property type="match status" value="6"/>
</dbReference>
<dbReference type="InterPro" id="IPR019775">
    <property type="entry name" value="WD40_repeat_CS"/>
</dbReference>
<evidence type="ECO:0000313" key="6">
    <source>
        <dbReference type="Proteomes" id="UP001302676"/>
    </source>
</evidence>
<dbReference type="Pfam" id="PF00400">
    <property type="entry name" value="WD40"/>
    <property type="match status" value="3"/>
</dbReference>
<comment type="caution">
    <text evidence="5">The sequence shown here is derived from an EMBL/GenBank/DDBJ whole genome shotgun (WGS) entry which is preliminary data.</text>
</comment>
<dbReference type="InterPro" id="IPR015943">
    <property type="entry name" value="WD40/YVTN_repeat-like_dom_sf"/>
</dbReference>
<keyword evidence="1 3" id="KW-0853">WD repeat</keyword>
<gene>
    <name evidence="5" type="ORF">C8A04DRAFT_12781</name>
</gene>
<reference evidence="5" key="2">
    <citation type="submission" date="2023-05" db="EMBL/GenBank/DDBJ databases">
        <authorList>
            <consortium name="Lawrence Berkeley National Laboratory"/>
            <person name="Steindorff A."/>
            <person name="Hensen N."/>
            <person name="Bonometti L."/>
            <person name="Westerberg I."/>
            <person name="Brannstrom I.O."/>
            <person name="Guillou S."/>
            <person name="Cros-Aarteil S."/>
            <person name="Calhoun S."/>
            <person name="Haridas S."/>
            <person name="Kuo A."/>
            <person name="Mondo S."/>
            <person name="Pangilinan J."/>
            <person name="Riley R."/>
            <person name="Labutti K."/>
            <person name="Andreopoulos B."/>
            <person name="Lipzen A."/>
            <person name="Chen C."/>
            <person name="Yanf M."/>
            <person name="Daum C."/>
            <person name="Ng V."/>
            <person name="Clum A."/>
            <person name="Ohm R."/>
            <person name="Martin F."/>
            <person name="Silar P."/>
            <person name="Natvig D."/>
            <person name="Lalanne C."/>
            <person name="Gautier V."/>
            <person name="Ament-Velasquez S.L."/>
            <person name="Kruys A."/>
            <person name="Hutchinson M.I."/>
            <person name="Powell A.J."/>
            <person name="Barry K."/>
            <person name="Miller A.N."/>
            <person name="Grigoriev I.V."/>
            <person name="Debuchy R."/>
            <person name="Gladieux P."/>
            <person name="Thoren M.H."/>
            <person name="Johannesson H."/>
        </authorList>
    </citation>
    <scope>NUCLEOTIDE SEQUENCE</scope>
    <source>
        <strain evidence="5">CBS 141.50</strain>
    </source>
</reference>
<evidence type="ECO:0000313" key="5">
    <source>
        <dbReference type="EMBL" id="KAK4142942.1"/>
    </source>
</evidence>
<dbReference type="PROSITE" id="PS00678">
    <property type="entry name" value="WD_REPEATS_1"/>
    <property type="match status" value="1"/>
</dbReference>
<dbReference type="PROSITE" id="PS50082">
    <property type="entry name" value="WD_REPEATS_2"/>
    <property type="match status" value="2"/>
</dbReference>
<dbReference type="PANTHER" id="PTHR22847:SF681">
    <property type="entry name" value="F-BOX PROTEIN MET30"/>
    <property type="match status" value="1"/>
</dbReference>
<dbReference type="InterPro" id="IPR036322">
    <property type="entry name" value="WD40_repeat_dom_sf"/>
</dbReference>
<dbReference type="GO" id="GO:0043130">
    <property type="term" value="F:ubiquitin binding"/>
    <property type="evidence" value="ECO:0007669"/>
    <property type="project" value="TreeGrafter"/>
</dbReference>
<dbReference type="GO" id="GO:0000209">
    <property type="term" value="P:protein polyubiquitination"/>
    <property type="evidence" value="ECO:0007669"/>
    <property type="project" value="TreeGrafter"/>
</dbReference>
<feature type="compositionally biased region" description="Basic and acidic residues" evidence="4">
    <location>
        <begin position="384"/>
        <end position="397"/>
    </location>
</feature>
<dbReference type="PANTHER" id="PTHR22847">
    <property type="entry name" value="WD40 REPEAT PROTEIN"/>
    <property type="match status" value="1"/>
</dbReference>
<evidence type="ECO:0000256" key="3">
    <source>
        <dbReference type="PROSITE-ProRule" id="PRU00221"/>
    </source>
</evidence>
<dbReference type="GO" id="GO:0043224">
    <property type="term" value="C:nuclear SCF ubiquitin ligase complex"/>
    <property type="evidence" value="ECO:0007669"/>
    <property type="project" value="TreeGrafter"/>
</dbReference>
<feature type="repeat" description="WD" evidence="3">
    <location>
        <begin position="124"/>
        <end position="167"/>
    </location>
</feature>
<organism evidence="5 6">
    <name type="scientific">Dichotomopilus funicola</name>
    <dbReference type="NCBI Taxonomy" id="1934379"/>
    <lineage>
        <taxon>Eukaryota</taxon>
        <taxon>Fungi</taxon>
        <taxon>Dikarya</taxon>
        <taxon>Ascomycota</taxon>
        <taxon>Pezizomycotina</taxon>
        <taxon>Sordariomycetes</taxon>
        <taxon>Sordariomycetidae</taxon>
        <taxon>Sordariales</taxon>
        <taxon>Chaetomiaceae</taxon>
        <taxon>Dichotomopilus</taxon>
    </lineage>
</organism>
<feature type="region of interest" description="Disordered" evidence="4">
    <location>
        <begin position="384"/>
        <end position="405"/>
    </location>
</feature>
<keyword evidence="6" id="KW-1185">Reference proteome</keyword>
<dbReference type="Gene3D" id="2.130.10.10">
    <property type="entry name" value="YVTN repeat-like/Quinoprotein amine dehydrogenase"/>
    <property type="match status" value="2"/>
</dbReference>
<dbReference type="PRINTS" id="PR00320">
    <property type="entry name" value="GPROTEINBRPT"/>
</dbReference>
<evidence type="ECO:0000256" key="1">
    <source>
        <dbReference type="ARBA" id="ARBA00022574"/>
    </source>
</evidence>